<gene>
    <name evidence="2" type="ORF">CONCODRAFT_15266</name>
</gene>
<keyword evidence="1" id="KW-0175">Coiled coil</keyword>
<dbReference type="AlphaFoldDB" id="A0A137PFM1"/>
<feature type="non-terminal residue" evidence="2">
    <location>
        <position position="1"/>
    </location>
</feature>
<dbReference type="Proteomes" id="UP000070444">
    <property type="component" value="Unassembled WGS sequence"/>
</dbReference>
<evidence type="ECO:0000313" key="2">
    <source>
        <dbReference type="EMBL" id="KXN73794.1"/>
    </source>
</evidence>
<feature type="coiled-coil region" evidence="1">
    <location>
        <begin position="102"/>
        <end position="136"/>
    </location>
</feature>
<evidence type="ECO:0000256" key="1">
    <source>
        <dbReference type="SAM" id="Coils"/>
    </source>
</evidence>
<sequence length="530" mass="62495">MDGSIEDKFKKLMSYIDPEIKDYLNNFQFDKFSPTVQLILLEYFINLNEEELGLHLVCKKDLDWLINNDAEFYDQIQNIEDKDNNEDNAVNEFEFITNRKEFELENESVKQIQNEIEELQNQLNLVEEKDSQLTERIDELNIYKANLNLNDEDMLIFQSKIEHDLQANLNDLNHFNTQLNLNPGLSHLNTNVNYWHQLPIEEFDNIRELSTNYQSELVADFKANLNKLNSQEINPYLTSEEEQSKYLAEIDRLKQLYINLLPKLIKAKAELVNITQLIEDNDYFDEFVTKCYEELESNGYMIESNKNLELDELVKRAGEDQIQNFGYLQVLKMIKYHFKFSNEIVDHYLNNINYLSSINEFISLNLKLEFNELTEYKWILEDSNSKLSNYIKMSLLRMEEIDSLLNSHNKSKLKTEAEGKEAIEFLKSHPFYNESDTSNNENSIEELRERISHLNLAQEAAIDLNYDQLINQLNSISASVSQFSSEWSSTLGFKPPFDHPSQKIQYNQAILNQVINEWIKPLILKSRELN</sequence>
<keyword evidence="3" id="KW-1185">Reference proteome</keyword>
<name>A0A137PFM1_CONC2</name>
<accession>A0A137PFM1</accession>
<organism evidence="2 3">
    <name type="scientific">Conidiobolus coronatus (strain ATCC 28846 / CBS 209.66 / NRRL 28638)</name>
    <name type="common">Delacroixia coronata</name>
    <dbReference type="NCBI Taxonomy" id="796925"/>
    <lineage>
        <taxon>Eukaryota</taxon>
        <taxon>Fungi</taxon>
        <taxon>Fungi incertae sedis</taxon>
        <taxon>Zoopagomycota</taxon>
        <taxon>Entomophthoromycotina</taxon>
        <taxon>Entomophthoromycetes</taxon>
        <taxon>Entomophthorales</taxon>
        <taxon>Ancylistaceae</taxon>
        <taxon>Conidiobolus</taxon>
    </lineage>
</organism>
<reference evidence="2 3" key="1">
    <citation type="journal article" date="2015" name="Genome Biol. Evol.">
        <title>Phylogenomic analyses indicate that early fungi evolved digesting cell walls of algal ancestors of land plants.</title>
        <authorList>
            <person name="Chang Y."/>
            <person name="Wang S."/>
            <person name="Sekimoto S."/>
            <person name="Aerts A.L."/>
            <person name="Choi C."/>
            <person name="Clum A."/>
            <person name="LaButti K.M."/>
            <person name="Lindquist E.A."/>
            <person name="Yee Ngan C."/>
            <person name="Ohm R.A."/>
            <person name="Salamov A.A."/>
            <person name="Grigoriev I.V."/>
            <person name="Spatafora J.W."/>
            <person name="Berbee M.L."/>
        </authorList>
    </citation>
    <scope>NUCLEOTIDE SEQUENCE [LARGE SCALE GENOMIC DNA]</scope>
    <source>
        <strain evidence="2 3">NRRL 28638</strain>
    </source>
</reference>
<proteinExistence type="predicted"/>
<protein>
    <submittedName>
        <fullName evidence="2">Uncharacterized protein</fullName>
    </submittedName>
</protein>
<evidence type="ECO:0000313" key="3">
    <source>
        <dbReference type="Proteomes" id="UP000070444"/>
    </source>
</evidence>
<dbReference type="EMBL" id="KQ964431">
    <property type="protein sequence ID" value="KXN73794.1"/>
    <property type="molecule type" value="Genomic_DNA"/>
</dbReference>